<protein>
    <submittedName>
        <fullName evidence="2">Uncharacterized protein</fullName>
    </submittedName>
</protein>
<dbReference type="EMBL" id="BK015386">
    <property type="protein sequence ID" value="DAE04371.1"/>
    <property type="molecule type" value="Genomic_DNA"/>
</dbReference>
<organism evidence="2">
    <name type="scientific">Siphoviridae sp. ctc6d98</name>
    <dbReference type="NCBI Taxonomy" id="2825569"/>
    <lineage>
        <taxon>Viruses</taxon>
        <taxon>Duplodnaviria</taxon>
        <taxon>Heunggongvirae</taxon>
        <taxon>Uroviricota</taxon>
        <taxon>Caudoviricetes</taxon>
    </lineage>
</organism>
<accession>A0A8S5PD46</accession>
<reference evidence="2" key="1">
    <citation type="journal article" date="2021" name="Proc. Natl. Acad. Sci. U.S.A.">
        <title>A Catalog of Tens of Thousands of Viruses from Human Metagenomes Reveals Hidden Associations with Chronic Diseases.</title>
        <authorList>
            <person name="Tisza M.J."/>
            <person name="Buck C.B."/>
        </authorList>
    </citation>
    <scope>NUCLEOTIDE SEQUENCE</scope>
    <source>
        <strain evidence="2">Ctc6d98</strain>
    </source>
</reference>
<sequence>MDEMYRMGERIKEELDKIAEKGLNIGNLDHAYKLIDMYKDLKNVDYWEAKKDYYETDGYSERNRKRDSHGRYSRSDGYSYRDGSDAYNRYIDSKRTYRHNAGDGNCKQRLMNTLDDYMDSFTSRMEEMLRDADCAEERETIQRYLSKLNSLS</sequence>
<proteinExistence type="predicted"/>
<evidence type="ECO:0000313" key="2">
    <source>
        <dbReference type="EMBL" id="DAE04371.1"/>
    </source>
</evidence>
<feature type="region of interest" description="Disordered" evidence="1">
    <location>
        <begin position="58"/>
        <end position="85"/>
    </location>
</feature>
<name>A0A8S5PD46_9CAUD</name>
<evidence type="ECO:0000256" key="1">
    <source>
        <dbReference type="SAM" id="MobiDB-lite"/>
    </source>
</evidence>
<feature type="compositionally biased region" description="Basic and acidic residues" evidence="1">
    <location>
        <begin position="58"/>
        <end position="74"/>
    </location>
</feature>